<reference evidence="2 3" key="1">
    <citation type="submission" date="2020-08" db="EMBL/GenBank/DDBJ databases">
        <title>Genomic Encyclopedia of Type Strains, Phase IV (KMG-IV): sequencing the most valuable type-strain genomes for metagenomic binning, comparative biology and taxonomic classification.</title>
        <authorList>
            <person name="Goeker M."/>
        </authorList>
    </citation>
    <scope>NUCLEOTIDE SEQUENCE [LARGE SCALE GENOMIC DNA]</scope>
    <source>
        <strain evidence="2 3">DSM 7050</strain>
    </source>
</reference>
<feature type="signal peptide" evidence="1">
    <location>
        <begin position="1"/>
        <end position="18"/>
    </location>
</feature>
<comment type="caution">
    <text evidence="2">The sequence shown here is derived from an EMBL/GenBank/DDBJ whole genome shotgun (WGS) entry which is preliminary data.</text>
</comment>
<evidence type="ECO:0000313" key="2">
    <source>
        <dbReference type="EMBL" id="MBB4649481.1"/>
    </source>
</evidence>
<organism evidence="2 3">
    <name type="scientific">Aminobacter niigataensis</name>
    <dbReference type="NCBI Taxonomy" id="83265"/>
    <lineage>
        <taxon>Bacteria</taxon>
        <taxon>Pseudomonadati</taxon>
        <taxon>Pseudomonadota</taxon>
        <taxon>Alphaproteobacteria</taxon>
        <taxon>Hyphomicrobiales</taxon>
        <taxon>Phyllobacteriaceae</taxon>
        <taxon>Aminobacter</taxon>
    </lineage>
</organism>
<dbReference type="EMBL" id="JACHOT010000001">
    <property type="protein sequence ID" value="MBB4649481.1"/>
    <property type="molecule type" value="Genomic_DNA"/>
</dbReference>
<dbReference type="PROSITE" id="PS51257">
    <property type="entry name" value="PROKAR_LIPOPROTEIN"/>
    <property type="match status" value="1"/>
</dbReference>
<feature type="chain" id="PRO_5046583110" evidence="1">
    <location>
        <begin position="19"/>
        <end position="102"/>
    </location>
</feature>
<name>A0ABR6KY81_9HYPH</name>
<proteinExistence type="predicted"/>
<sequence length="102" mass="10327">MRTIHLAATALLTGLAAAGCSSTAPEPQDMARTTVQTAPADLQLTCASAAATSAGVDADKVLPVGSSQLDATRYQVELNASGQRYTCVVDNMGTVTSVQKAA</sequence>
<keyword evidence="1" id="KW-0732">Signal</keyword>
<accession>A0ABR6KY81</accession>
<keyword evidence="3" id="KW-1185">Reference proteome</keyword>
<dbReference type="RefSeq" id="WP_183261319.1">
    <property type="nucleotide sequence ID" value="NZ_BAAAVZ010000003.1"/>
</dbReference>
<evidence type="ECO:0000256" key="1">
    <source>
        <dbReference type="SAM" id="SignalP"/>
    </source>
</evidence>
<protein>
    <submittedName>
        <fullName evidence="2">Uncharacterized protein</fullName>
    </submittedName>
</protein>
<evidence type="ECO:0000313" key="3">
    <source>
        <dbReference type="Proteomes" id="UP000539538"/>
    </source>
</evidence>
<dbReference type="Proteomes" id="UP000539538">
    <property type="component" value="Unassembled WGS sequence"/>
</dbReference>
<gene>
    <name evidence="2" type="ORF">GGQ99_001203</name>
</gene>